<feature type="transmembrane region" description="Helical" evidence="1">
    <location>
        <begin position="84"/>
        <end position="103"/>
    </location>
</feature>
<dbReference type="AlphaFoldDB" id="A0A382XLA7"/>
<reference evidence="2" key="1">
    <citation type="submission" date="2018-05" db="EMBL/GenBank/DDBJ databases">
        <authorList>
            <person name="Lanie J.A."/>
            <person name="Ng W.-L."/>
            <person name="Kazmierczak K.M."/>
            <person name="Andrzejewski T.M."/>
            <person name="Davidsen T.M."/>
            <person name="Wayne K.J."/>
            <person name="Tettelin H."/>
            <person name="Glass J.I."/>
            <person name="Rusch D."/>
            <person name="Podicherti R."/>
            <person name="Tsui H.-C.T."/>
            <person name="Winkler M.E."/>
        </authorList>
    </citation>
    <scope>NUCLEOTIDE SEQUENCE</scope>
</reference>
<gene>
    <name evidence="2" type="ORF">METZ01_LOCUS424478</name>
</gene>
<proteinExistence type="predicted"/>
<keyword evidence="1" id="KW-1133">Transmembrane helix</keyword>
<keyword evidence="1" id="KW-0812">Transmembrane</keyword>
<dbReference type="EMBL" id="UINC01168545">
    <property type="protein sequence ID" value="SVD71624.1"/>
    <property type="molecule type" value="Genomic_DNA"/>
</dbReference>
<accession>A0A382XLA7</accession>
<evidence type="ECO:0000256" key="1">
    <source>
        <dbReference type="SAM" id="Phobius"/>
    </source>
</evidence>
<protein>
    <submittedName>
        <fullName evidence="2">Uncharacterized protein</fullName>
    </submittedName>
</protein>
<evidence type="ECO:0000313" key="2">
    <source>
        <dbReference type="EMBL" id="SVD71624.1"/>
    </source>
</evidence>
<keyword evidence="1" id="KW-0472">Membrane</keyword>
<sequence length="204" mass="22710">MVIASDFSHREIQEITESNFEELVNNLSPYSFKLSGPTAVTAGVSVAAIVAIWPFIAAYIRNNISKEKLIQALQKVFPKAGKELILRVSLMVVFGAIYGWYVIAKTAMKLTPEPDDTIQSKRLIYKKSFGSEKAKVKEFIVVSYSSLKVDLSRGKGDHLDSLLSMLGVKDSNKSDSIKKIKSLSEIYNVIPEFAEQVANLFLKE</sequence>
<name>A0A382XLA7_9ZZZZ</name>
<feature type="transmembrane region" description="Helical" evidence="1">
    <location>
        <begin position="39"/>
        <end position="60"/>
    </location>
</feature>
<organism evidence="2">
    <name type="scientific">marine metagenome</name>
    <dbReference type="NCBI Taxonomy" id="408172"/>
    <lineage>
        <taxon>unclassified sequences</taxon>
        <taxon>metagenomes</taxon>
        <taxon>ecological metagenomes</taxon>
    </lineage>
</organism>